<organism evidence="1 2">
    <name type="scientific">Tessaracoccus defluvii</name>
    <dbReference type="NCBI Taxonomy" id="1285901"/>
    <lineage>
        <taxon>Bacteria</taxon>
        <taxon>Bacillati</taxon>
        <taxon>Actinomycetota</taxon>
        <taxon>Actinomycetes</taxon>
        <taxon>Propionibacteriales</taxon>
        <taxon>Propionibacteriaceae</taxon>
        <taxon>Tessaracoccus</taxon>
    </lineage>
</organism>
<dbReference type="EMBL" id="CP060789">
    <property type="protein sequence ID" value="QNP55563.1"/>
    <property type="molecule type" value="Genomic_DNA"/>
</dbReference>
<name>A0A7H0H4U7_9ACTN</name>
<dbReference type="Pfam" id="PF19818">
    <property type="entry name" value="DUF6301"/>
    <property type="match status" value="1"/>
</dbReference>
<protein>
    <submittedName>
        <fullName evidence="1">Uncharacterized protein</fullName>
    </submittedName>
</protein>
<accession>A0A7H0H4U7</accession>
<proteinExistence type="predicted"/>
<dbReference type="InterPro" id="IPR046268">
    <property type="entry name" value="DUF6301"/>
</dbReference>
<evidence type="ECO:0000313" key="1">
    <source>
        <dbReference type="EMBL" id="QNP55563.1"/>
    </source>
</evidence>
<dbReference type="AlphaFoldDB" id="A0A7H0H4U7"/>
<sequence length="150" mass="15792">MTLPTIPAAELRPLVDALRAVAWPLDRAGARALAAALGWGELAGTRDETTFLTGLDFPQPLAKIRHANAWDYVVVNVSASSAEDAPAVDAAFEALAEAMAALLGEADGAVDDPAERWWRLPSGGSLDLQHLESVVVLRLSSPQRAAGRDA</sequence>
<dbReference type="Proteomes" id="UP000516117">
    <property type="component" value="Chromosome"/>
</dbReference>
<evidence type="ECO:0000313" key="2">
    <source>
        <dbReference type="Proteomes" id="UP000516117"/>
    </source>
</evidence>
<dbReference type="KEGG" id="tdf:H9L22_15510"/>
<keyword evidence="2" id="KW-1185">Reference proteome</keyword>
<reference evidence="1 2" key="1">
    <citation type="submission" date="2020-08" db="EMBL/GenBank/DDBJ databases">
        <title>Genome sequence of Tessaracoccus defluvii JCM 17540T.</title>
        <authorList>
            <person name="Hyun D.-W."/>
            <person name="Bae J.-W."/>
        </authorList>
    </citation>
    <scope>NUCLEOTIDE SEQUENCE [LARGE SCALE GENOMIC DNA]</scope>
    <source>
        <strain evidence="1 2">JCM 17540</strain>
    </source>
</reference>
<dbReference type="RefSeq" id="WP_187720693.1">
    <property type="nucleotide sequence ID" value="NZ_BAABBL010000020.1"/>
</dbReference>
<gene>
    <name evidence="1" type="ORF">H9L22_15510</name>
</gene>